<evidence type="ECO:0000313" key="4">
    <source>
        <dbReference type="Proteomes" id="UP001239445"/>
    </source>
</evidence>
<accession>A0AAJ0B0B1</accession>
<dbReference type="AlphaFoldDB" id="A0AAJ0B0B1"/>
<dbReference type="EMBL" id="MU839861">
    <property type="protein sequence ID" value="KAK1749330.1"/>
    <property type="molecule type" value="Genomic_DNA"/>
</dbReference>
<feature type="region of interest" description="Disordered" evidence="2">
    <location>
        <begin position="903"/>
        <end position="927"/>
    </location>
</feature>
<name>A0AAJ0B0B1_9PEZI</name>
<evidence type="ECO:0000256" key="1">
    <source>
        <dbReference type="SAM" id="Coils"/>
    </source>
</evidence>
<evidence type="ECO:0000256" key="2">
    <source>
        <dbReference type="SAM" id="MobiDB-lite"/>
    </source>
</evidence>
<dbReference type="Proteomes" id="UP001239445">
    <property type="component" value="Unassembled WGS sequence"/>
</dbReference>
<organism evidence="3 4">
    <name type="scientific">Echria macrotheca</name>
    <dbReference type="NCBI Taxonomy" id="438768"/>
    <lineage>
        <taxon>Eukaryota</taxon>
        <taxon>Fungi</taxon>
        <taxon>Dikarya</taxon>
        <taxon>Ascomycota</taxon>
        <taxon>Pezizomycotina</taxon>
        <taxon>Sordariomycetes</taxon>
        <taxon>Sordariomycetidae</taxon>
        <taxon>Sordariales</taxon>
        <taxon>Schizotheciaceae</taxon>
        <taxon>Echria</taxon>
    </lineage>
</organism>
<comment type="caution">
    <text evidence="3">The sequence shown here is derived from an EMBL/GenBank/DDBJ whole genome shotgun (WGS) entry which is preliminary data.</text>
</comment>
<sequence>MTPQPNTPPRSEATQLVAQLSQAVGSINNQLRDSAGVDGVQTSIQKLNANLGLVKAKFANPAINACGDFDSMCQSVINLQMAFGLLARAPVGVLKPFQLLHTAVKDLHISTLQTKIRSADTRLKKVRDEILTSLQTKTNAVGALLGRMTQLLPRWQQTLAIMGNVFGLIDLGVFVLFGKDSKDQLINDTLSSLKELASGINSDMQRLQAIFDLVAGFVKKEVADFMSEAAKAFAVDGLGSFASKIQGVMNNIGPIINAVNTAGGIVNGPVEALTSAIHSIPFIGGLVKSVDEKISEAVDKVLEMLHIKSLLEDAGREVGEALNITDFSQRVQNLISPLEKLAEPLGKMDTQLQAVELAIKQLEPKLADFEKQPVGNLFSILAQGLRLKHPELFQAGSNPTVSQGKKLARVAGVPTPSLLSEDMVSSVSSEEEAIDLVQHYLSNMDFLVTDVERVDGLDIVPDLPQPPPSNQSLALEASLPQEGLKAPENGESAALTDMPMAVSAVSAAPANPDLLGLPLPAPTLGYAFYEDESVSVLLRVTHQMVLDQQASARTQELAPLSSIPVVHRSHRVAAAATAGRSPKLGGYISKCADLSVAVNKAAASVAAIGAAATQADTDFASFAADAAQFGDHLSSMVQQIKPMLAASTTMLQLPIKYRTALTQAVAEAVRDAGASAAVQALIPALFATIDQTNTVINDVRKGLDAIESKTQSLSVDYQAFYNHASQITSPSRYSQTLGLAVTSLSSLVAALQGRLATTAVNLKALATAGETLFQQPDTLTDETAAKLDALYGRLEPLVDATLTQTQQLPSLIDALYTALAGVRGDLQTFFQATHRVSQLCSAAEKQVVSADTLRALCTRINDAVGPFEAILAQLHVQADTVSPASAPAGGSPAIAHRVAAIVATTPSPPPPSSKNAGGPADKSRAPASIAQPPAAVLKAANDALGGAPLQLLQRLLASALFAAIDKVVAELPGISDMEDELRNVAGMLEKKAELEQRLQSFESAVKQLIDIAVPKAAGVAAAAASGAVVTNPLLDDASSRAFVDVVGEIGDVVAAAAQAAKAAQATSTTPA</sequence>
<feature type="coiled-coil region" evidence="1">
    <location>
        <begin position="977"/>
        <end position="1011"/>
    </location>
</feature>
<reference evidence="3" key="1">
    <citation type="submission" date="2023-06" db="EMBL/GenBank/DDBJ databases">
        <title>Genome-scale phylogeny and comparative genomics of the fungal order Sordariales.</title>
        <authorList>
            <consortium name="Lawrence Berkeley National Laboratory"/>
            <person name="Hensen N."/>
            <person name="Bonometti L."/>
            <person name="Westerberg I."/>
            <person name="Brannstrom I.O."/>
            <person name="Guillou S."/>
            <person name="Cros-Aarteil S."/>
            <person name="Calhoun S."/>
            <person name="Haridas S."/>
            <person name="Kuo A."/>
            <person name="Mondo S."/>
            <person name="Pangilinan J."/>
            <person name="Riley R."/>
            <person name="Labutti K."/>
            <person name="Andreopoulos B."/>
            <person name="Lipzen A."/>
            <person name="Chen C."/>
            <person name="Yanf M."/>
            <person name="Daum C."/>
            <person name="Ng V."/>
            <person name="Clum A."/>
            <person name="Steindorff A."/>
            <person name="Ohm R."/>
            <person name="Martin F."/>
            <person name="Silar P."/>
            <person name="Natvig D."/>
            <person name="Lalanne C."/>
            <person name="Gautier V."/>
            <person name="Ament-Velasquez S.L."/>
            <person name="Kruys A."/>
            <person name="Hutchinson M.I."/>
            <person name="Powell A.J."/>
            <person name="Barry K."/>
            <person name="Miller A.N."/>
            <person name="Grigoriev I.V."/>
            <person name="Debuchy R."/>
            <person name="Gladieux P."/>
            <person name="Thoren M.H."/>
            <person name="Johannesson H."/>
        </authorList>
    </citation>
    <scope>NUCLEOTIDE SEQUENCE</scope>
    <source>
        <strain evidence="3">PSN4</strain>
    </source>
</reference>
<gene>
    <name evidence="3" type="ORF">QBC47DRAFT_442017</name>
</gene>
<proteinExistence type="predicted"/>
<protein>
    <submittedName>
        <fullName evidence="3">Uncharacterized protein</fullName>
    </submittedName>
</protein>
<keyword evidence="1" id="KW-0175">Coiled coil</keyword>
<keyword evidence="4" id="KW-1185">Reference proteome</keyword>
<evidence type="ECO:0000313" key="3">
    <source>
        <dbReference type="EMBL" id="KAK1749330.1"/>
    </source>
</evidence>